<reference evidence="3" key="1">
    <citation type="journal article" date="2021" name="PeerJ">
        <title>Extensive microbial diversity within the chicken gut microbiome revealed by metagenomics and culture.</title>
        <authorList>
            <person name="Gilroy R."/>
            <person name="Ravi A."/>
            <person name="Getino M."/>
            <person name="Pursley I."/>
            <person name="Horton D.L."/>
            <person name="Alikhan N.F."/>
            <person name="Baker D."/>
            <person name="Gharbi K."/>
            <person name="Hall N."/>
            <person name="Watson M."/>
            <person name="Adriaenssens E.M."/>
            <person name="Foster-Nyarko E."/>
            <person name="Jarju S."/>
            <person name="Secka A."/>
            <person name="Antonio M."/>
            <person name="Oren A."/>
            <person name="Chaudhuri R.R."/>
            <person name="La Ragione R."/>
            <person name="Hildebrand F."/>
            <person name="Pallen M.J."/>
        </authorList>
    </citation>
    <scope>NUCLEOTIDE SEQUENCE</scope>
    <source>
        <strain evidence="3">CHK179-7159</strain>
    </source>
</reference>
<dbReference type="Pfam" id="PF07944">
    <property type="entry name" value="Beta-AFase-like_GH127_cat"/>
    <property type="match status" value="1"/>
</dbReference>
<accession>A0A9D2I5C6</accession>
<dbReference type="Pfam" id="PF20736">
    <property type="entry name" value="Glyco_hydro127M"/>
    <property type="match status" value="1"/>
</dbReference>
<feature type="domain" description="Non-reducing end beta-L-arabinofuranosidase-like GH127 catalytic" evidence="1">
    <location>
        <begin position="19"/>
        <end position="354"/>
    </location>
</feature>
<feature type="domain" description="Non-reducing end beta-L-arabinofuranosidase-like GH127 middle" evidence="2">
    <location>
        <begin position="378"/>
        <end position="450"/>
    </location>
</feature>
<dbReference type="Gene3D" id="1.50.10.10">
    <property type="match status" value="1"/>
</dbReference>
<dbReference type="AlphaFoldDB" id="A0A9D2I5C6"/>
<gene>
    <name evidence="3" type="ORF">H9717_05910</name>
</gene>
<dbReference type="InterPro" id="IPR012878">
    <property type="entry name" value="Beta-AFase-like_GH127_cat"/>
</dbReference>
<comment type="caution">
    <text evidence="3">The sequence shown here is derived from an EMBL/GenBank/DDBJ whole genome shotgun (WGS) entry which is preliminary data.</text>
</comment>
<evidence type="ECO:0000313" key="4">
    <source>
        <dbReference type="Proteomes" id="UP000886858"/>
    </source>
</evidence>
<dbReference type="GO" id="GO:0005975">
    <property type="term" value="P:carbohydrate metabolic process"/>
    <property type="evidence" value="ECO:0007669"/>
    <property type="project" value="InterPro"/>
</dbReference>
<organism evidence="3 4">
    <name type="scientific">Candidatus Eisenbergiella merdipullorum</name>
    <dbReference type="NCBI Taxonomy" id="2838553"/>
    <lineage>
        <taxon>Bacteria</taxon>
        <taxon>Bacillati</taxon>
        <taxon>Bacillota</taxon>
        <taxon>Clostridia</taxon>
        <taxon>Lachnospirales</taxon>
        <taxon>Lachnospiraceae</taxon>
        <taxon>Eisenbergiella</taxon>
    </lineage>
</organism>
<dbReference type="PANTHER" id="PTHR43465">
    <property type="entry name" value="DUF1680 DOMAIN PROTEIN (AFU_ORTHOLOGUE AFUA_1G08910)"/>
    <property type="match status" value="1"/>
</dbReference>
<reference evidence="3" key="2">
    <citation type="submission" date="2021-04" db="EMBL/GenBank/DDBJ databases">
        <authorList>
            <person name="Gilroy R."/>
        </authorList>
    </citation>
    <scope>NUCLEOTIDE SEQUENCE</scope>
    <source>
        <strain evidence="3">CHK179-7159</strain>
    </source>
</reference>
<protein>
    <submittedName>
        <fullName evidence="3">Glycoside hydrolase family 127 protein</fullName>
    </submittedName>
</protein>
<evidence type="ECO:0000259" key="1">
    <source>
        <dbReference type="Pfam" id="PF07944"/>
    </source>
</evidence>
<dbReference type="EMBL" id="DWYY01000061">
    <property type="protein sequence ID" value="HJA92635.1"/>
    <property type="molecule type" value="Genomic_DNA"/>
</dbReference>
<proteinExistence type="predicted"/>
<dbReference type="InterPro" id="IPR012341">
    <property type="entry name" value="6hp_glycosidase-like_sf"/>
</dbReference>
<sequence length="546" mass="62001">MKVQFGASKLSTRYSLLAENFLKINADKHARAYVGEHDGGYADIEFAGKYLDTCVRFYNNSGDAEFLNRAEIVADSICDNQRSDGYLGGLIKGKEWEGFSVWNQAFTVYGLVSYFKATQDKRALAASEKCISYIADHYMYGGGDITDGSNNGTQNLSILIAVAVLYQVDPKEQFKDFMLHIADKIRHSDNNFFEFDSILNLRSKKGIENFVILIGMLIYGDACCDPSALQACEKYWKELNDTQIRETGNGSTGECWNDRGNQPMFLGYDVRPNENCVAVGWFELSSELFRRTGKACYLDAMEKTLYNHILGSMDAQCSDFAYYQPNYGIKYTDSRTHAVYLCCRYRGYSLFSQLPECLFAADDHHISPMLYTDCDYYDGSVKIEERTRYPYDGAIEFRISGSTDKKLKLRIPVWCQKYAMEKNGMEEQADLKDGFISTDISDGDTIVLRLEQELCFKPCEIDGTRYVSACYGCILLAADSALNEDIYDILIDVADPHVKTENQDKYDMVFSVDGFLKGKKQRIKLVDYASSGKAMVNSEYTIYMKY</sequence>
<dbReference type="InterPro" id="IPR008928">
    <property type="entry name" value="6-hairpin_glycosidase_sf"/>
</dbReference>
<dbReference type="Proteomes" id="UP000886858">
    <property type="component" value="Unassembled WGS sequence"/>
</dbReference>
<dbReference type="InterPro" id="IPR049046">
    <property type="entry name" value="Beta-AFase-like_GH127_middle"/>
</dbReference>
<dbReference type="PANTHER" id="PTHR43465:SF2">
    <property type="entry name" value="DUF1680 DOMAIN PROTEIN (AFU_ORTHOLOGUE AFUA_1G08910)"/>
    <property type="match status" value="1"/>
</dbReference>
<evidence type="ECO:0000313" key="3">
    <source>
        <dbReference type="EMBL" id="HJA92635.1"/>
    </source>
</evidence>
<keyword evidence="3" id="KW-0378">Hydrolase</keyword>
<dbReference type="GO" id="GO:0016787">
    <property type="term" value="F:hydrolase activity"/>
    <property type="evidence" value="ECO:0007669"/>
    <property type="project" value="UniProtKB-KW"/>
</dbReference>
<dbReference type="InterPro" id="IPR049174">
    <property type="entry name" value="Beta-AFase-like"/>
</dbReference>
<evidence type="ECO:0000259" key="2">
    <source>
        <dbReference type="Pfam" id="PF20736"/>
    </source>
</evidence>
<name>A0A9D2I5C6_9FIRM</name>
<dbReference type="SUPFAM" id="SSF48208">
    <property type="entry name" value="Six-hairpin glycosidases"/>
    <property type="match status" value="1"/>
</dbReference>